<dbReference type="AlphaFoldDB" id="A0A7X2NRN0"/>
<proteinExistence type="predicted"/>
<name>A0A7X2NRN0_9FIRM</name>
<feature type="domain" description="Glycosyltransferase 2-like" evidence="1">
    <location>
        <begin position="5"/>
        <end position="158"/>
    </location>
</feature>
<evidence type="ECO:0000313" key="3">
    <source>
        <dbReference type="Proteomes" id="UP000461880"/>
    </source>
</evidence>
<dbReference type="RefSeq" id="WP_154503782.1">
    <property type="nucleotide sequence ID" value="NZ_VUMN01000007.1"/>
</dbReference>
<dbReference type="Pfam" id="PF00535">
    <property type="entry name" value="Glycos_transf_2"/>
    <property type="match status" value="1"/>
</dbReference>
<gene>
    <name evidence="2" type="ORF">FYJ51_04530</name>
</gene>
<organism evidence="2 3">
    <name type="scientific">Stecheria intestinalis</name>
    <dbReference type="NCBI Taxonomy" id="2606630"/>
    <lineage>
        <taxon>Bacteria</taxon>
        <taxon>Bacillati</taxon>
        <taxon>Bacillota</taxon>
        <taxon>Erysipelotrichia</taxon>
        <taxon>Erysipelotrichales</taxon>
        <taxon>Erysipelotrichaceae</taxon>
        <taxon>Stecheria</taxon>
    </lineage>
</organism>
<dbReference type="InterPro" id="IPR050256">
    <property type="entry name" value="Glycosyltransferase_2"/>
</dbReference>
<dbReference type="CDD" id="cd04179">
    <property type="entry name" value="DPM_DPG-synthase_like"/>
    <property type="match status" value="1"/>
</dbReference>
<dbReference type="Proteomes" id="UP000461880">
    <property type="component" value="Unassembled WGS sequence"/>
</dbReference>
<protein>
    <submittedName>
        <fullName evidence="2">Glycosyltransferase family 2 protein</fullName>
    </submittedName>
</protein>
<dbReference type="EMBL" id="VUMN01000007">
    <property type="protein sequence ID" value="MSS58168.1"/>
    <property type="molecule type" value="Genomic_DNA"/>
</dbReference>
<dbReference type="InterPro" id="IPR029044">
    <property type="entry name" value="Nucleotide-diphossugar_trans"/>
</dbReference>
<sequence length="221" mass="24880">MKVLIIVPAHNEQDNLPTLIPEIHSYGWESLVINDCSSDHTGEILDRMGWEHLDLPVNAGLASVTQIGFMYARDHDYDVAIVTDGDGQHPPKYIHRLLEGIEEGNDYVVGSRFVEQKKPLTSRMIGSRLLCGAIRLKTGRHVTDPTSGMRALGRKVLADFAENMNFVAEPDALAYVIHHGYRVKEVQVNMKEREAGESYFHNPMKSAGFMYNVLMSILFIQ</sequence>
<evidence type="ECO:0000259" key="1">
    <source>
        <dbReference type="Pfam" id="PF00535"/>
    </source>
</evidence>
<keyword evidence="3" id="KW-1185">Reference proteome</keyword>
<keyword evidence="2" id="KW-0808">Transferase</keyword>
<reference evidence="2 3" key="1">
    <citation type="submission" date="2019-08" db="EMBL/GenBank/DDBJ databases">
        <title>In-depth cultivation of the pig gut microbiome towards novel bacterial diversity and tailored functional studies.</title>
        <authorList>
            <person name="Wylensek D."/>
            <person name="Hitch T.C.A."/>
            <person name="Clavel T."/>
        </authorList>
    </citation>
    <scope>NUCLEOTIDE SEQUENCE [LARGE SCALE GENOMIC DNA]</scope>
    <source>
        <strain evidence="2 3">Oil+RF-744-GAM-WT-6</strain>
    </source>
</reference>
<dbReference type="GO" id="GO:0016740">
    <property type="term" value="F:transferase activity"/>
    <property type="evidence" value="ECO:0007669"/>
    <property type="project" value="UniProtKB-KW"/>
</dbReference>
<dbReference type="SUPFAM" id="SSF53448">
    <property type="entry name" value="Nucleotide-diphospho-sugar transferases"/>
    <property type="match status" value="1"/>
</dbReference>
<accession>A0A7X2NRN0</accession>
<evidence type="ECO:0000313" key="2">
    <source>
        <dbReference type="EMBL" id="MSS58168.1"/>
    </source>
</evidence>
<dbReference type="Gene3D" id="3.90.550.10">
    <property type="entry name" value="Spore Coat Polysaccharide Biosynthesis Protein SpsA, Chain A"/>
    <property type="match status" value="1"/>
</dbReference>
<dbReference type="InterPro" id="IPR001173">
    <property type="entry name" value="Glyco_trans_2-like"/>
</dbReference>
<dbReference type="PANTHER" id="PTHR48090">
    <property type="entry name" value="UNDECAPRENYL-PHOSPHATE 4-DEOXY-4-FORMAMIDO-L-ARABINOSE TRANSFERASE-RELATED"/>
    <property type="match status" value="1"/>
</dbReference>
<comment type="caution">
    <text evidence="2">The sequence shown here is derived from an EMBL/GenBank/DDBJ whole genome shotgun (WGS) entry which is preliminary data.</text>
</comment>